<dbReference type="Proteomes" id="UP000001949">
    <property type="component" value="Unassembled WGS sequence"/>
</dbReference>
<dbReference type="GO" id="GO:0005524">
    <property type="term" value="F:ATP binding"/>
    <property type="evidence" value="ECO:0007669"/>
    <property type="project" value="UniProtKB-UniRule"/>
</dbReference>
<comment type="similarity">
    <text evidence="1">Belongs to the protein kinase superfamily. CMGC Ser/Thr protein kinase family. GSK-3 subfamily.</text>
</comment>
<keyword evidence="4 7" id="KW-0547">Nucleotide-binding</keyword>
<keyword evidence="3 10" id="KW-0808">Transferase</keyword>
<feature type="binding site" evidence="7">
    <location>
        <position position="45"/>
    </location>
    <ligand>
        <name>ATP</name>
        <dbReference type="ChEBI" id="CHEBI:30616"/>
    </ligand>
</feature>
<dbReference type="FunFam" id="1.10.510.10:FF:000624">
    <property type="entry name" value="Mitogen-activated protein kinase"/>
    <property type="match status" value="1"/>
</dbReference>
<dbReference type="SUPFAM" id="SSF56112">
    <property type="entry name" value="Protein kinase-like (PK-like)"/>
    <property type="match status" value="1"/>
</dbReference>
<dbReference type="GO" id="GO:0004674">
    <property type="term" value="F:protein serine/threonine kinase activity"/>
    <property type="evidence" value="ECO:0007669"/>
    <property type="project" value="UniProtKB-KW"/>
</dbReference>
<dbReference type="PROSITE" id="PS00107">
    <property type="entry name" value="PROTEIN_KINASE_ATP"/>
    <property type="match status" value="1"/>
</dbReference>
<dbReference type="InterPro" id="IPR039192">
    <property type="entry name" value="STKc_GSK3"/>
</dbReference>
<dbReference type="AlphaFoldDB" id="Q4N0R6"/>
<keyword evidence="11" id="KW-1185">Reference proteome</keyword>
<evidence type="ECO:0000256" key="2">
    <source>
        <dbReference type="ARBA" id="ARBA00022527"/>
    </source>
</evidence>
<dbReference type="EC" id="2.7.11.1" evidence="10"/>
<sequence>MMTESNNNTDHESWYRLNKVIGNGSFGIVHEAYLLKTNEQVAIKKVLQDPRYKNRELTIMKDLRHPNIIKLRDYYFTVQYNNSTSTTTPSNNQAKPTKPNGEEKYLNLVMEYMPDTVHKVMRTYFKSLGFVPLNLIRTYAFQICRAFGYLHSMNICHRDLKPHNLLVDPFTNVLKLCDFGSAKKLIKGDWSVSYICSRFYRAPELMLGSNEYTTAIDAWSIGCVLSELLLGRPIFCGDTSIDQLVKIIQILGTPSVIEMKAMNPDYNNINFPNLKRVELSTIFPKNTDPDLINLISNLLRYDPTERLKPLDALTHVFFKPLIIKTANHVSCTSHRDLNSLHTGSTLNTGNTGNTVNTVNTGNPGGVGMMDELIVDIINPNLVPNNLFDFTLEEVNYMSPHTKEYFNLI</sequence>
<evidence type="ECO:0000313" key="10">
    <source>
        <dbReference type="EMBL" id="EAN30783.1"/>
    </source>
</evidence>
<evidence type="ECO:0000256" key="1">
    <source>
        <dbReference type="ARBA" id="ARBA00005527"/>
    </source>
</evidence>
<accession>Q4N0R6</accession>
<keyword evidence="5 10" id="KW-0418">Kinase</keyword>
<dbReference type="OMA" id="AYIHTVH"/>
<proteinExistence type="inferred from homology"/>
<dbReference type="VEuPathDB" id="PiroplasmaDB:TpMuguga_03g00047"/>
<evidence type="ECO:0000256" key="8">
    <source>
        <dbReference type="RuleBase" id="RU000304"/>
    </source>
</evidence>
<dbReference type="PROSITE" id="PS00108">
    <property type="entry name" value="PROTEIN_KINASE_ST"/>
    <property type="match status" value="1"/>
</dbReference>
<dbReference type="FunCoup" id="Q4N0R6">
    <property type="interactions" value="93"/>
</dbReference>
<dbReference type="SMART" id="SM00220">
    <property type="entry name" value="S_TKc"/>
    <property type="match status" value="1"/>
</dbReference>
<dbReference type="GO" id="GO:0005737">
    <property type="term" value="C:cytoplasm"/>
    <property type="evidence" value="ECO:0007669"/>
    <property type="project" value="TreeGrafter"/>
</dbReference>
<keyword evidence="6 7" id="KW-0067">ATP-binding</keyword>
<gene>
    <name evidence="10" type="ordered locus">TP03_0047</name>
</gene>
<dbReference type="eggNOG" id="KOG0658">
    <property type="taxonomic scope" value="Eukaryota"/>
</dbReference>
<organism evidence="10 11">
    <name type="scientific">Theileria parva</name>
    <name type="common">East coast fever infection agent</name>
    <dbReference type="NCBI Taxonomy" id="5875"/>
    <lineage>
        <taxon>Eukaryota</taxon>
        <taxon>Sar</taxon>
        <taxon>Alveolata</taxon>
        <taxon>Apicomplexa</taxon>
        <taxon>Aconoidasida</taxon>
        <taxon>Piroplasmida</taxon>
        <taxon>Theileriidae</taxon>
        <taxon>Theileria</taxon>
    </lineage>
</organism>
<dbReference type="GO" id="GO:0007165">
    <property type="term" value="P:signal transduction"/>
    <property type="evidence" value="ECO:0007669"/>
    <property type="project" value="TreeGrafter"/>
</dbReference>
<evidence type="ECO:0000256" key="7">
    <source>
        <dbReference type="PROSITE-ProRule" id="PRU10141"/>
    </source>
</evidence>
<dbReference type="EMBL" id="AAGK01000005">
    <property type="protein sequence ID" value="EAN30783.1"/>
    <property type="molecule type" value="Genomic_DNA"/>
</dbReference>
<evidence type="ECO:0000259" key="9">
    <source>
        <dbReference type="PROSITE" id="PS50011"/>
    </source>
</evidence>
<evidence type="ECO:0000256" key="5">
    <source>
        <dbReference type="ARBA" id="ARBA00022777"/>
    </source>
</evidence>
<evidence type="ECO:0000256" key="4">
    <source>
        <dbReference type="ARBA" id="ARBA00022741"/>
    </source>
</evidence>
<dbReference type="Pfam" id="PF00069">
    <property type="entry name" value="Pkinase"/>
    <property type="match status" value="1"/>
</dbReference>
<dbReference type="InterPro" id="IPR008271">
    <property type="entry name" value="Ser/Thr_kinase_AS"/>
</dbReference>
<name>Q4N0R6_THEPA</name>
<evidence type="ECO:0000313" key="11">
    <source>
        <dbReference type="Proteomes" id="UP000001949"/>
    </source>
</evidence>
<dbReference type="InterPro" id="IPR017441">
    <property type="entry name" value="Protein_kinase_ATP_BS"/>
</dbReference>
<dbReference type="Gene3D" id="1.10.510.10">
    <property type="entry name" value="Transferase(Phosphotransferase) domain 1"/>
    <property type="match status" value="1"/>
</dbReference>
<dbReference type="STRING" id="5875.Q4N0R6"/>
<dbReference type="GO" id="GO:0030154">
    <property type="term" value="P:cell differentiation"/>
    <property type="evidence" value="ECO:0007669"/>
    <property type="project" value="TreeGrafter"/>
</dbReference>
<evidence type="ECO:0000256" key="6">
    <source>
        <dbReference type="ARBA" id="ARBA00022840"/>
    </source>
</evidence>
<dbReference type="GeneID" id="3499894"/>
<dbReference type="CDD" id="cd14137">
    <property type="entry name" value="STKc_GSK3"/>
    <property type="match status" value="1"/>
</dbReference>
<dbReference type="PANTHER" id="PTHR24057:SF0">
    <property type="entry name" value="PROTEIN KINASE SHAGGY-RELATED"/>
    <property type="match status" value="1"/>
</dbReference>
<feature type="domain" description="Protein kinase" evidence="9">
    <location>
        <begin position="15"/>
        <end position="318"/>
    </location>
</feature>
<dbReference type="KEGG" id="tpv:TP03_0047"/>
<evidence type="ECO:0000256" key="3">
    <source>
        <dbReference type="ARBA" id="ARBA00022679"/>
    </source>
</evidence>
<dbReference type="InParanoid" id="Q4N0R6"/>
<comment type="caution">
    <text evidence="10">The sequence shown here is derived from an EMBL/GenBank/DDBJ whole genome shotgun (WGS) entry which is preliminary data.</text>
</comment>
<dbReference type="Gene3D" id="3.30.200.20">
    <property type="entry name" value="Phosphorylase Kinase, domain 1"/>
    <property type="match status" value="1"/>
</dbReference>
<dbReference type="InterPro" id="IPR000719">
    <property type="entry name" value="Prot_kinase_dom"/>
</dbReference>
<dbReference type="PROSITE" id="PS50011">
    <property type="entry name" value="PROTEIN_KINASE_DOM"/>
    <property type="match status" value="1"/>
</dbReference>
<protein>
    <submittedName>
        <fullName evidence="10">Glycogen synthase kinase, putative</fullName>
        <ecNumber evidence="10">2.7.11.1</ecNumber>
    </submittedName>
</protein>
<dbReference type="PANTHER" id="PTHR24057">
    <property type="entry name" value="GLYCOGEN SYNTHASE KINASE-3 ALPHA"/>
    <property type="match status" value="1"/>
</dbReference>
<keyword evidence="2 8" id="KW-0723">Serine/threonine-protein kinase</keyword>
<reference evidence="10 11" key="1">
    <citation type="journal article" date="2005" name="Science">
        <title>Genome sequence of Theileria parva, a bovine pathogen that transforms lymphocytes.</title>
        <authorList>
            <person name="Gardner M.J."/>
            <person name="Bishop R."/>
            <person name="Shah T."/>
            <person name="de Villiers E.P."/>
            <person name="Carlton J.M."/>
            <person name="Hall N."/>
            <person name="Ren Q."/>
            <person name="Paulsen I.T."/>
            <person name="Pain A."/>
            <person name="Berriman M."/>
            <person name="Wilson R.J.M."/>
            <person name="Sato S."/>
            <person name="Ralph S.A."/>
            <person name="Mann D.J."/>
            <person name="Xiong Z."/>
            <person name="Shallom S.J."/>
            <person name="Weidman J."/>
            <person name="Jiang L."/>
            <person name="Lynn J."/>
            <person name="Weaver B."/>
            <person name="Shoaibi A."/>
            <person name="Domingo A.R."/>
            <person name="Wasawo D."/>
            <person name="Crabtree J."/>
            <person name="Wortman J.R."/>
            <person name="Haas B."/>
            <person name="Angiuoli S.V."/>
            <person name="Creasy T.H."/>
            <person name="Lu C."/>
            <person name="Suh B."/>
            <person name="Silva J.C."/>
            <person name="Utterback T.R."/>
            <person name="Feldblyum T.V."/>
            <person name="Pertea M."/>
            <person name="Allen J."/>
            <person name="Nierman W.C."/>
            <person name="Taracha E.L.N."/>
            <person name="Salzberg S.L."/>
            <person name="White O.R."/>
            <person name="Fitzhugh H.A."/>
            <person name="Morzaria S."/>
            <person name="Venter J.C."/>
            <person name="Fraser C.M."/>
            <person name="Nene V."/>
        </authorList>
    </citation>
    <scope>NUCLEOTIDE SEQUENCE [LARGE SCALE GENOMIC DNA]</scope>
    <source>
        <strain evidence="10 11">Muguga</strain>
    </source>
</reference>
<dbReference type="GO" id="GO:0005634">
    <property type="term" value="C:nucleus"/>
    <property type="evidence" value="ECO:0007669"/>
    <property type="project" value="TreeGrafter"/>
</dbReference>
<dbReference type="InterPro" id="IPR011009">
    <property type="entry name" value="Kinase-like_dom_sf"/>
</dbReference>
<dbReference type="InterPro" id="IPR050591">
    <property type="entry name" value="GSK-3"/>
</dbReference>